<dbReference type="GO" id="GO:0003700">
    <property type="term" value="F:DNA-binding transcription factor activity"/>
    <property type="evidence" value="ECO:0007669"/>
    <property type="project" value="InterPro"/>
</dbReference>
<dbReference type="SUPFAM" id="SSF88659">
    <property type="entry name" value="Sigma3 and sigma4 domains of RNA polymerase sigma factors"/>
    <property type="match status" value="1"/>
</dbReference>
<gene>
    <name evidence="2" type="ORF">BKP35_05190</name>
</gene>
<dbReference type="Gene3D" id="1.10.1740.10">
    <property type="match status" value="1"/>
</dbReference>
<dbReference type="InterPro" id="IPR013325">
    <property type="entry name" value="RNA_pol_sigma_r2"/>
</dbReference>
<accession>A0A1S2LV55</accession>
<comment type="caution">
    <text evidence="2">The sequence shown here is derived from an EMBL/GenBank/DDBJ whole genome shotgun (WGS) entry which is preliminary data.</text>
</comment>
<protein>
    <recommendedName>
        <fullName evidence="1">RNA polymerase sigma-70 region 2 domain-containing protein</fullName>
    </recommendedName>
</protein>
<dbReference type="Pfam" id="PF04542">
    <property type="entry name" value="Sigma70_r2"/>
    <property type="match status" value="1"/>
</dbReference>
<organism evidence="2 3">
    <name type="scientific">Anaerobacillus arseniciselenatis</name>
    <dbReference type="NCBI Taxonomy" id="85682"/>
    <lineage>
        <taxon>Bacteria</taxon>
        <taxon>Bacillati</taxon>
        <taxon>Bacillota</taxon>
        <taxon>Bacilli</taxon>
        <taxon>Bacillales</taxon>
        <taxon>Bacillaceae</taxon>
        <taxon>Anaerobacillus</taxon>
    </lineage>
</organism>
<dbReference type="InterPro" id="IPR007627">
    <property type="entry name" value="RNA_pol_sigma70_r2"/>
</dbReference>
<feature type="domain" description="RNA polymerase sigma-70 region 2" evidence="1">
    <location>
        <begin position="11"/>
        <end position="78"/>
    </location>
</feature>
<proteinExistence type="predicted"/>
<sequence>MNVKEISFEQLAEKYEPLLKSQIKKLYNYELYDELYQIALIALWDAQKNFDPEKGFFPGYAKQYVRGRLLTYLKKERKYEQRVQTCLEPELLENIPEQTYENPKRFPVEKLKPLLTSKELIWFNEFYEHNQMPTAIAKKYNVTVDQVKHWRKQTLKKIENNFRTSELLYLFNLE</sequence>
<evidence type="ECO:0000259" key="1">
    <source>
        <dbReference type="Pfam" id="PF04542"/>
    </source>
</evidence>
<dbReference type="SUPFAM" id="SSF88946">
    <property type="entry name" value="Sigma2 domain of RNA polymerase sigma factors"/>
    <property type="match status" value="1"/>
</dbReference>
<reference evidence="2 3" key="1">
    <citation type="submission" date="2016-10" db="EMBL/GenBank/DDBJ databases">
        <title>Draft genome sequences of four alkaliphilic bacteria belonging to the Anaerobacillus genus.</title>
        <authorList>
            <person name="Bassil N.M."/>
            <person name="Lloyd J.R."/>
        </authorList>
    </citation>
    <scope>NUCLEOTIDE SEQUENCE [LARGE SCALE GENOMIC DNA]</scope>
    <source>
        <strain evidence="2 3">DSM 15340</strain>
    </source>
</reference>
<evidence type="ECO:0000313" key="2">
    <source>
        <dbReference type="EMBL" id="OIJ15245.1"/>
    </source>
</evidence>
<evidence type="ECO:0000313" key="3">
    <source>
        <dbReference type="Proteomes" id="UP000180098"/>
    </source>
</evidence>
<keyword evidence="3" id="KW-1185">Reference proteome</keyword>
<dbReference type="RefSeq" id="WP_071312349.1">
    <property type="nucleotide sequence ID" value="NZ_MLQQ01000002.1"/>
</dbReference>
<dbReference type="AlphaFoldDB" id="A0A1S2LV55"/>
<dbReference type="NCBIfam" id="TIGR02937">
    <property type="entry name" value="sigma70-ECF"/>
    <property type="match status" value="1"/>
</dbReference>
<dbReference type="OrthoDB" id="9783788at2"/>
<dbReference type="GO" id="GO:0006352">
    <property type="term" value="P:DNA-templated transcription initiation"/>
    <property type="evidence" value="ECO:0007669"/>
    <property type="project" value="InterPro"/>
</dbReference>
<dbReference type="InterPro" id="IPR014284">
    <property type="entry name" value="RNA_pol_sigma-70_dom"/>
</dbReference>
<dbReference type="Proteomes" id="UP000180098">
    <property type="component" value="Unassembled WGS sequence"/>
</dbReference>
<name>A0A1S2LV55_9BACI</name>
<dbReference type="InterPro" id="IPR013324">
    <property type="entry name" value="RNA_pol_sigma_r3/r4-like"/>
</dbReference>
<dbReference type="EMBL" id="MLQQ01000002">
    <property type="protein sequence ID" value="OIJ15245.1"/>
    <property type="molecule type" value="Genomic_DNA"/>
</dbReference>